<evidence type="ECO:0000259" key="11">
    <source>
        <dbReference type="PROSITE" id="PS51384"/>
    </source>
</evidence>
<protein>
    <submittedName>
        <fullName evidence="12">2Fe-2S iron-sulfur cluster-binding protein</fullName>
    </submittedName>
</protein>
<dbReference type="InterPro" id="IPR017938">
    <property type="entry name" value="Riboflavin_synthase-like_b-brl"/>
</dbReference>
<evidence type="ECO:0000256" key="8">
    <source>
        <dbReference type="ARBA" id="ARBA00023014"/>
    </source>
</evidence>
<keyword evidence="5" id="KW-0274">FAD</keyword>
<keyword evidence="13" id="KW-1185">Reference proteome</keyword>
<keyword evidence="7" id="KW-0408">Iron</keyword>
<dbReference type="InterPro" id="IPR008333">
    <property type="entry name" value="Cbr1-like_FAD-bd_dom"/>
</dbReference>
<dbReference type="PRINTS" id="PR00406">
    <property type="entry name" value="CYTB5RDTASE"/>
</dbReference>
<comment type="similarity">
    <text evidence="9">In the N-terminal section; belongs to the FAD-binding oxidoreductase type 6 family.</text>
</comment>
<dbReference type="CDD" id="cd00207">
    <property type="entry name" value="fer2"/>
    <property type="match status" value="1"/>
</dbReference>
<dbReference type="Gene3D" id="3.40.50.80">
    <property type="entry name" value="Nucleotide-binding domain of ferredoxin-NADP reductase (FNR) module"/>
    <property type="match status" value="1"/>
</dbReference>
<dbReference type="Proteomes" id="UP001597371">
    <property type="component" value="Unassembled WGS sequence"/>
</dbReference>
<gene>
    <name evidence="12" type="ORF">ACFSKQ_05530</name>
</gene>
<comment type="caution">
    <text evidence="12">The sequence shown here is derived from an EMBL/GenBank/DDBJ whole genome shotgun (WGS) entry which is preliminary data.</text>
</comment>
<dbReference type="RefSeq" id="WP_209739550.1">
    <property type="nucleotide sequence ID" value="NZ_CP072611.1"/>
</dbReference>
<keyword evidence="6" id="KW-0560">Oxidoreductase</keyword>
<keyword evidence="3" id="KW-0001">2Fe-2S</keyword>
<dbReference type="PANTHER" id="PTHR47354:SF6">
    <property type="entry name" value="NADH OXIDOREDUCTASE HCR"/>
    <property type="match status" value="1"/>
</dbReference>
<dbReference type="InterPro" id="IPR036010">
    <property type="entry name" value="2Fe-2S_ferredoxin-like_sf"/>
</dbReference>
<evidence type="ECO:0000313" key="13">
    <source>
        <dbReference type="Proteomes" id="UP001597371"/>
    </source>
</evidence>
<dbReference type="InterPro" id="IPR001041">
    <property type="entry name" value="2Fe-2S_ferredoxin-type"/>
</dbReference>
<dbReference type="PROSITE" id="PS51085">
    <property type="entry name" value="2FE2S_FER_2"/>
    <property type="match status" value="1"/>
</dbReference>
<evidence type="ECO:0000256" key="3">
    <source>
        <dbReference type="ARBA" id="ARBA00022714"/>
    </source>
</evidence>
<dbReference type="InterPro" id="IPR017927">
    <property type="entry name" value="FAD-bd_FR_type"/>
</dbReference>
<evidence type="ECO:0000256" key="1">
    <source>
        <dbReference type="ARBA" id="ARBA00001974"/>
    </source>
</evidence>
<sequence>MDATSPAPAATGFYAWNPEEDDVLICRAVREEAEDVKSFIFAPRSQRRFAYQPGQFLTFEFEIGGEPVHRCYTISSAPSRPDTVSITVKRVPGGPVSNWLHDHFRPGQMLKAAGPMGDFSWSRHPSRTGRYLLISGGSGVTPMMSMARTAYDLAEIRDTIFLHAARSPRDIVFADEIAMMARRNRSIRAAHIVEADSPLQAWHGFRGRISRASIEAVAPDFLTREIFVCGPSPFMAAVRAILKEAGFDMARHHEESFNFDELAPREQAEVEEAAASLESEVKTWRIEFAKTKRVVECPETMTILEAARRAGMRLPSSCSKGLCGTCKSRKLSGEVEMRHQGGIRQREVDAGMMLICCSRPRSDVTVER</sequence>
<evidence type="ECO:0000256" key="6">
    <source>
        <dbReference type="ARBA" id="ARBA00023002"/>
    </source>
</evidence>
<dbReference type="SUPFAM" id="SSF54292">
    <property type="entry name" value="2Fe-2S ferredoxin-like"/>
    <property type="match status" value="1"/>
</dbReference>
<proteinExistence type="inferred from homology"/>
<name>A0ABW5CJ50_9HYPH</name>
<keyword evidence="8" id="KW-0411">Iron-sulfur</keyword>
<dbReference type="Pfam" id="PF00175">
    <property type="entry name" value="NAD_binding_1"/>
    <property type="match status" value="1"/>
</dbReference>
<accession>A0ABW5CJ50</accession>
<dbReference type="CDD" id="cd06215">
    <property type="entry name" value="FNR_iron_sulfur_binding_1"/>
    <property type="match status" value="1"/>
</dbReference>
<evidence type="ECO:0000256" key="5">
    <source>
        <dbReference type="ARBA" id="ARBA00022827"/>
    </source>
</evidence>
<evidence type="ECO:0000256" key="2">
    <source>
        <dbReference type="ARBA" id="ARBA00022630"/>
    </source>
</evidence>
<dbReference type="PROSITE" id="PS51384">
    <property type="entry name" value="FAD_FR"/>
    <property type="match status" value="1"/>
</dbReference>
<reference evidence="13" key="1">
    <citation type="journal article" date="2019" name="Int. J. Syst. Evol. Microbiol.">
        <title>The Global Catalogue of Microorganisms (GCM) 10K type strain sequencing project: providing services to taxonomists for standard genome sequencing and annotation.</title>
        <authorList>
            <consortium name="The Broad Institute Genomics Platform"/>
            <consortium name="The Broad Institute Genome Sequencing Center for Infectious Disease"/>
            <person name="Wu L."/>
            <person name="Ma J."/>
        </authorList>
    </citation>
    <scope>NUCLEOTIDE SEQUENCE [LARGE SCALE GENOMIC DNA]</scope>
    <source>
        <strain evidence="13">ZS-35-S2</strain>
    </source>
</reference>
<dbReference type="Gene3D" id="3.10.20.30">
    <property type="match status" value="1"/>
</dbReference>
<dbReference type="PANTHER" id="PTHR47354">
    <property type="entry name" value="NADH OXIDOREDUCTASE HCR"/>
    <property type="match status" value="1"/>
</dbReference>
<keyword evidence="2" id="KW-0285">Flavoprotein</keyword>
<organism evidence="12 13">
    <name type="scientific">Aureimonas populi</name>
    <dbReference type="NCBI Taxonomy" id="1701758"/>
    <lineage>
        <taxon>Bacteria</taxon>
        <taxon>Pseudomonadati</taxon>
        <taxon>Pseudomonadota</taxon>
        <taxon>Alphaproteobacteria</taxon>
        <taxon>Hyphomicrobiales</taxon>
        <taxon>Aurantimonadaceae</taxon>
        <taxon>Aureimonas</taxon>
    </lineage>
</organism>
<evidence type="ECO:0000259" key="10">
    <source>
        <dbReference type="PROSITE" id="PS51085"/>
    </source>
</evidence>
<evidence type="ECO:0000256" key="4">
    <source>
        <dbReference type="ARBA" id="ARBA00022723"/>
    </source>
</evidence>
<dbReference type="Pfam" id="PF00111">
    <property type="entry name" value="Fer2"/>
    <property type="match status" value="1"/>
</dbReference>
<feature type="domain" description="2Fe-2S ferredoxin-type" evidence="10">
    <location>
        <begin position="284"/>
        <end position="368"/>
    </location>
</feature>
<dbReference type="InterPro" id="IPR001433">
    <property type="entry name" value="OxRdtase_FAD/NAD-bd"/>
</dbReference>
<dbReference type="Pfam" id="PF00970">
    <property type="entry name" value="FAD_binding_6"/>
    <property type="match status" value="1"/>
</dbReference>
<evidence type="ECO:0000256" key="7">
    <source>
        <dbReference type="ARBA" id="ARBA00023004"/>
    </source>
</evidence>
<dbReference type="EMBL" id="JBHUIJ010000005">
    <property type="protein sequence ID" value="MFD2236926.1"/>
    <property type="molecule type" value="Genomic_DNA"/>
</dbReference>
<dbReference type="PROSITE" id="PS00197">
    <property type="entry name" value="2FE2S_FER_1"/>
    <property type="match status" value="1"/>
</dbReference>
<dbReference type="InterPro" id="IPR039261">
    <property type="entry name" value="FNR_nucleotide-bd"/>
</dbReference>
<evidence type="ECO:0000256" key="9">
    <source>
        <dbReference type="ARBA" id="ARBA00061434"/>
    </source>
</evidence>
<dbReference type="InterPro" id="IPR050415">
    <property type="entry name" value="MRET"/>
</dbReference>
<comment type="cofactor">
    <cofactor evidence="1">
        <name>FAD</name>
        <dbReference type="ChEBI" id="CHEBI:57692"/>
    </cofactor>
</comment>
<dbReference type="InterPro" id="IPR012675">
    <property type="entry name" value="Beta-grasp_dom_sf"/>
</dbReference>
<keyword evidence="4" id="KW-0479">Metal-binding</keyword>
<dbReference type="SUPFAM" id="SSF52343">
    <property type="entry name" value="Ferredoxin reductase-like, C-terminal NADP-linked domain"/>
    <property type="match status" value="1"/>
</dbReference>
<evidence type="ECO:0000313" key="12">
    <source>
        <dbReference type="EMBL" id="MFD2236926.1"/>
    </source>
</evidence>
<dbReference type="InterPro" id="IPR006058">
    <property type="entry name" value="2Fe2S_fd_BS"/>
</dbReference>
<dbReference type="Gene3D" id="2.40.30.10">
    <property type="entry name" value="Translation factors"/>
    <property type="match status" value="1"/>
</dbReference>
<feature type="domain" description="FAD-binding FR-type" evidence="11">
    <location>
        <begin position="18"/>
        <end position="122"/>
    </location>
</feature>
<dbReference type="SUPFAM" id="SSF63380">
    <property type="entry name" value="Riboflavin synthase domain-like"/>
    <property type="match status" value="1"/>
</dbReference>